<organism evidence="6 7">
    <name type="scientific">Phytophthora cactorum</name>
    <dbReference type="NCBI Taxonomy" id="29920"/>
    <lineage>
        <taxon>Eukaryota</taxon>
        <taxon>Sar</taxon>
        <taxon>Stramenopiles</taxon>
        <taxon>Oomycota</taxon>
        <taxon>Peronosporomycetes</taxon>
        <taxon>Peronosporales</taxon>
        <taxon>Peronosporaceae</taxon>
        <taxon>Phytophthora</taxon>
    </lineage>
</organism>
<dbReference type="Pfam" id="PF07727">
    <property type="entry name" value="RVT_2"/>
    <property type="match status" value="1"/>
</dbReference>
<feature type="domain" description="Integrase catalytic" evidence="5">
    <location>
        <begin position="255"/>
        <end position="419"/>
    </location>
</feature>
<dbReference type="InterPro" id="IPR001584">
    <property type="entry name" value="Integrase_cat-core"/>
</dbReference>
<feature type="compositionally biased region" description="Acidic residues" evidence="4">
    <location>
        <begin position="633"/>
        <end position="684"/>
    </location>
</feature>
<dbReference type="InterPro" id="IPR039537">
    <property type="entry name" value="Retrotran_Ty1/copia-like"/>
</dbReference>
<dbReference type="PROSITE" id="PS50994">
    <property type="entry name" value="INTEGRASE"/>
    <property type="match status" value="1"/>
</dbReference>
<dbReference type="InterPro" id="IPR057670">
    <property type="entry name" value="SH3_retrovirus"/>
</dbReference>
<dbReference type="InterPro" id="IPR012337">
    <property type="entry name" value="RNaseH-like_sf"/>
</dbReference>
<dbReference type="PANTHER" id="PTHR42648">
    <property type="entry name" value="TRANSPOSASE, PUTATIVE-RELATED"/>
    <property type="match status" value="1"/>
</dbReference>
<dbReference type="GO" id="GO:0006508">
    <property type="term" value="P:proteolysis"/>
    <property type="evidence" value="ECO:0007669"/>
    <property type="project" value="UniProtKB-KW"/>
</dbReference>
<dbReference type="InterPro" id="IPR054722">
    <property type="entry name" value="PolX-like_BBD"/>
</dbReference>
<dbReference type="InterPro" id="IPR013103">
    <property type="entry name" value="RVT_2"/>
</dbReference>
<dbReference type="GO" id="GO:0003676">
    <property type="term" value="F:nucleic acid binding"/>
    <property type="evidence" value="ECO:0007669"/>
    <property type="project" value="InterPro"/>
</dbReference>
<dbReference type="SUPFAM" id="SSF53098">
    <property type="entry name" value="Ribonuclease H-like"/>
    <property type="match status" value="1"/>
</dbReference>
<keyword evidence="7" id="KW-1185">Reference proteome</keyword>
<dbReference type="EMBL" id="MJFZ01000618">
    <property type="protein sequence ID" value="RAW26781.1"/>
    <property type="molecule type" value="Genomic_DNA"/>
</dbReference>
<gene>
    <name evidence="6" type="ORF">PC110_g16821</name>
</gene>
<keyword evidence="1" id="KW-0645">Protease</keyword>
<sequence length="969" mass="110697">MARSGEKPMKTTVSEQTGKSSHTNKRDVVVGEVVKRVARDYDSGCWYFDSGTNAHIVASKEYFTVLNSMEDSDWNPSMGFADGVDAQAEGFGTILLATMIDEDMVFVFVEDVLYVPKAGCNLFSPGQALEQGFKMSWDQEAMMFGMTKDDTEVIRAMYQHRLWTFDVHNIGGVKVSKKTIASKRQVVANFAVTDGVEDIDVWHARLGHTCPEYIRLMVDRRMAKGIMLKKRGKIDFADCRFGKQRRKTYQNKLVRNIEKVNDIVFADLLIPGLSNCTAYSAVLVVMDGYSRFVTTYLLKSRNEGEVNARMQEYIAWAERQHGRRINRVVTRQKFCNGTMERWYKKKGIVHTKVGPNASQLNPVERTHQTLIGMVKTVMHESGLPPSFWTHALETAVYVKNRVFCKGACRTPYELMFGTKPDIHHIRAFGSLAYCHTPKSKRKKLSMNCRIGFLIGYREDVVGCQVYFPTEHKRGFVSVVRINEQIKYSDRYEKGFKMKVDKWLQTFNEFIEYGEPENLVDDDEEDDASSQQAECDDNSVRDDSNVEMESVAASEEDLIAEELALWNGMVHNSAPQKYQESTQSNKLAGNDQQLWEDILHNSSLPDYADAFETQEGENAASVDTHEEDARSDGDFQDEDKAEDSDTDVDAGSEADEHDDGDIDYELENDESEAEYDSSEGDEIDDPPAPAGKGILAIPSQMLVGKYIPGSTYTGPQTYQVPKNQKRRKPERFEDYSVYSAFKALHADRRGKRGIRANDVKVPRNYREAMRSKHAKQWKEAMDQEIAGMTEKEVLKKIPRSEMPKGTRTLKTMWVFDIKVDHLSYVVRFRARLCGRGDKQRPELDYGETFSPVARMATFRLFVALCVYLQLTIYQGDINTAYLNALLAIKQYLEELEGYPCEEDGMVYMINKALYGLKQSGREWNAEINEWFLRYGFKQCSTEPCLYFYNRDGVFAMVLLYVDDILCATKD</sequence>
<feature type="compositionally biased region" description="Acidic residues" evidence="4">
    <location>
        <begin position="518"/>
        <end position="527"/>
    </location>
</feature>
<dbReference type="VEuPathDB" id="FungiDB:PC110_g16821"/>
<keyword evidence="2" id="KW-0479">Metal-binding</keyword>
<feature type="region of interest" description="Disordered" evidence="4">
    <location>
        <begin position="614"/>
        <end position="692"/>
    </location>
</feature>
<dbReference type="AlphaFoldDB" id="A0A329RQP8"/>
<dbReference type="Pfam" id="PF25597">
    <property type="entry name" value="SH3_retrovirus"/>
    <property type="match status" value="1"/>
</dbReference>
<dbReference type="InterPro" id="IPR036397">
    <property type="entry name" value="RNaseH_sf"/>
</dbReference>
<dbReference type="OrthoDB" id="125830at2759"/>
<protein>
    <recommendedName>
        <fullName evidence="5">Integrase catalytic domain-containing protein</fullName>
    </recommendedName>
</protein>
<proteinExistence type="predicted"/>
<dbReference type="Gene3D" id="3.30.420.10">
    <property type="entry name" value="Ribonuclease H-like superfamily/Ribonuclease H"/>
    <property type="match status" value="1"/>
</dbReference>
<feature type="region of interest" description="Disordered" evidence="4">
    <location>
        <begin position="518"/>
        <end position="547"/>
    </location>
</feature>
<dbReference type="GO" id="GO:0008233">
    <property type="term" value="F:peptidase activity"/>
    <property type="evidence" value="ECO:0007669"/>
    <property type="project" value="UniProtKB-KW"/>
</dbReference>
<name>A0A329RQP8_9STRA</name>
<evidence type="ECO:0000256" key="1">
    <source>
        <dbReference type="ARBA" id="ARBA00022670"/>
    </source>
</evidence>
<feature type="region of interest" description="Disordered" evidence="4">
    <location>
        <begin position="1"/>
        <end position="25"/>
    </location>
</feature>
<dbReference type="GO" id="GO:0015074">
    <property type="term" value="P:DNA integration"/>
    <property type="evidence" value="ECO:0007669"/>
    <property type="project" value="InterPro"/>
</dbReference>
<evidence type="ECO:0000259" key="5">
    <source>
        <dbReference type="PROSITE" id="PS50994"/>
    </source>
</evidence>
<comment type="caution">
    <text evidence="6">The sequence shown here is derived from an EMBL/GenBank/DDBJ whole genome shotgun (WGS) entry which is preliminary data.</text>
</comment>
<dbReference type="PANTHER" id="PTHR42648:SF28">
    <property type="entry name" value="TRANSPOSON-ENCODED PROTEIN WITH RIBONUCLEASE H-LIKE AND RETROVIRUS ZINC FINGER-LIKE DOMAINS"/>
    <property type="match status" value="1"/>
</dbReference>
<evidence type="ECO:0000256" key="4">
    <source>
        <dbReference type="SAM" id="MobiDB-lite"/>
    </source>
</evidence>
<reference evidence="6 7" key="1">
    <citation type="submission" date="2018-01" db="EMBL/GenBank/DDBJ databases">
        <title>Draft genome of the strawberry crown rot pathogen Phytophthora cactorum.</title>
        <authorList>
            <person name="Armitage A.D."/>
            <person name="Lysoe E."/>
            <person name="Nellist C.F."/>
            <person name="Harrison R.J."/>
            <person name="Brurberg M.B."/>
        </authorList>
    </citation>
    <scope>NUCLEOTIDE SEQUENCE [LARGE SCALE GENOMIC DNA]</scope>
    <source>
        <strain evidence="6 7">10300</strain>
    </source>
</reference>
<dbReference type="Pfam" id="PF22936">
    <property type="entry name" value="Pol_BBD"/>
    <property type="match status" value="1"/>
</dbReference>
<evidence type="ECO:0000313" key="7">
    <source>
        <dbReference type="Proteomes" id="UP000251314"/>
    </source>
</evidence>
<dbReference type="Proteomes" id="UP000251314">
    <property type="component" value="Unassembled WGS sequence"/>
</dbReference>
<feature type="compositionally biased region" description="Basic and acidic residues" evidence="4">
    <location>
        <begin position="622"/>
        <end position="632"/>
    </location>
</feature>
<evidence type="ECO:0000256" key="3">
    <source>
        <dbReference type="ARBA" id="ARBA00022801"/>
    </source>
</evidence>
<dbReference type="GO" id="GO:0046872">
    <property type="term" value="F:metal ion binding"/>
    <property type="evidence" value="ECO:0007669"/>
    <property type="project" value="UniProtKB-KW"/>
</dbReference>
<keyword evidence="3" id="KW-0378">Hydrolase</keyword>
<evidence type="ECO:0000256" key="2">
    <source>
        <dbReference type="ARBA" id="ARBA00022723"/>
    </source>
</evidence>
<feature type="compositionally biased region" description="Polar residues" evidence="4">
    <location>
        <begin position="11"/>
        <end position="21"/>
    </location>
</feature>
<evidence type="ECO:0000313" key="6">
    <source>
        <dbReference type="EMBL" id="RAW26781.1"/>
    </source>
</evidence>
<dbReference type="STRING" id="29920.A0A329RQP8"/>
<accession>A0A329RQP8</accession>